<accession>A0ABM0W642</accession>
<proteinExistence type="predicted"/>
<feature type="region of interest" description="Disordered" evidence="1">
    <location>
        <begin position="90"/>
        <end position="114"/>
    </location>
</feature>
<name>A0ABM0W642_CAMSA</name>
<sequence length="114" mass="13175">MGNCLRHESEMHWAGEDWDEFIPEYHHHHGSKSTSREEAHQKVIVTRDCKSSDPSDVHEMIKIRLTKKQLQDLLNKVNVHDFSCPSQINRGGYDEEGNQQGLWTPVLQSIPEAN</sequence>
<protein>
    <submittedName>
        <fullName evidence="3">Uncharacterized protein LOC104746441</fullName>
    </submittedName>
</protein>
<evidence type="ECO:0000313" key="3">
    <source>
        <dbReference type="RefSeq" id="XP_010466221.1"/>
    </source>
</evidence>
<dbReference type="PANTHER" id="PTHR33647:SF5">
    <property type="entry name" value="OS01G0793900 PROTEIN"/>
    <property type="match status" value="1"/>
</dbReference>
<reference evidence="3" key="2">
    <citation type="submission" date="2025-08" db="UniProtKB">
        <authorList>
            <consortium name="RefSeq"/>
        </authorList>
    </citation>
    <scope>IDENTIFICATION</scope>
    <source>
        <tissue evidence="3">Leaf</tissue>
    </source>
</reference>
<dbReference type="PANTHER" id="PTHR33647">
    <property type="entry name" value="OS01G0793900 PROTEIN"/>
    <property type="match status" value="1"/>
</dbReference>
<keyword evidence="2" id="KW-1185">Reference proteome</keyword>
<dbReference type="Proteomes" id="UP000694864">
    <property type="component" value="Chromosome 15"/>
</dbReference>
<organism evidence="2 3">
    <name type="scientific">Camelina sativa</name>
    <name type="common">False flax</name>
    <name type="synonym">Myagrum sativum</name>
    <dbReference type="NCBI Taxonomy" id="90675"/>
    <lineage>
        <taxon>Eukaryota</taxon>
        <taxon>Viridiplantae</taxon>
        <taxon>Streptophyta</taxon>
        <taxon>Embryophyta</taxon>
        <taxon>Tracheophyta</taxon>
        <taxon>Spermatophyta</taxon>
        <taxon>Magnoliopsida</taxon>
        <taxon>eudicotyledons</taxon>
        <taxon>Gunneridae</taxon>
        <taxon>Pentapetalae</taxon>
        <taxon>rosids</taxon>
        <taxon>malvids</taxon>
        <taxon>Brassicales</taxon>
        <taxon>Brassicaceae</taxon>
        <taxon>Camelineae</taxon>
        <taxon>Camelina</taxon>
    </lineage>
</organism>
<reference evidence="2" key="1">
    <citation type="journal article" date="2014" name="Nat. Commun.">
        <title>The emerging biofuel crop Camelina sativa retains a highly undifferentiated hexaploid genome structure.</title>
        <authorList>
            <person name="Kagale S."/>
            <person name="Koh C."/>
            <person name="Nixon J."/>
            <person name="Bollina V."/>
            <person name="Clarke W.E."/>
            <person name="Tuteja R."/>
            <person name="Spillane C."/>
            <person name="Robinson S.J."/>
            <person name="Links M.G."/>
            <person name="Clarke C."/>
            <person name="Higgins E.E."/>
            <person name="Huebert T."/>
            <person name="Sharpe A.G."/>
            <person name="Parkin I.A."/>
        </authorList>
    </citation>
    <scope>NUCLEOTIDE SEQUENCE [LARGE SCALE GENOMIC DNA]</scope>
    <source>
        <strain evidence="2">cv. DH55</strain>
    </source>
</reference>
<gene>
    <name evidence="3" type="primary">LOC104746441</name>
</gene>
<evidence type="ECO:0000256" key="1">
    <source>
        <dbReference type="SAM" id="MobiDB-lite"/>
    </source>
</evidence>
<dbReference type="GeneID" id="104746441"/>
<evidence type="ECO:0000313" key="2">
    <source>
        <dbReference type="Proteomes" id="UP000694864"/>
    </source>
</evidence>
<dbReference type="RefSeq" id="XP_010466221.1">
    <property type="nucleotide sequence ID" value="XM_010467919.1"/>
</dbReference>